<keyword evidence="3" id="KW-1185">Reference proteome</keyword>
<evidence type="ECO:0000256" key="1">
    <source>
        <dbReference type="SAM" id="MobiDB-lite"/>
    </source>
</evidence>
<name>A0A6G1DWZ6_9ORYZ</name>
<gene>
    <name evidence="2" type="ORF">E2562_007908</name>
</gene>
<proteinExistence type="predicted"/>
<reference evidence="2 3" key="1">
    <citation type="submission" date="2019-11" db="EMBL/GenBank/DDBJ databases">
        <title>Whole genome sequence of Oryza granulata.</title>
        <authorList>
            <person name="Li W."/>
        </authorList>
    </citation>
    <scope>NUCLEOTIDE SEQUENCE [LARGE SCALE GENOMIC DNA]</scope>
    <source>
        <strain evidence="3">cv. Menghai</strain>
        <tissue evidence="2">Leaf</tissue>
    </source>
</reference>
<comment type="caution">
    <text evidence="2">The sequence shown here is derived from an EMBL/GenBank/DDBJ whole genome shotgun (WGS) entry which is preliminary data.</text>
</comment>
<dbReference type="AlphaFoldDB" id="A0A6G1DWZ6"/>
<dbReference type="EMBL" id="SPHZ02000005">
    <property type="protein sequence ID" value="KAF0916624.1"/>
    <property type="molecule type" value="Genomic_DNA"/>
</dbReference>
<evidence type="ECO:0000313" key="2">
    <source>
        <dbReference type="EMBL" id="KAF0916624.1"/>
    </source>
</evidence>
<feature type="compositionally biased region" description="Gly residues" evidence="1">
    <location>
        <begin position="33"/>
        <end position="45"/>
    </location>
</feature>
<accession>A0A6G1DWZ6</accession>
<evidence type="ECO:0000313" key="3">
    <source>
        <dbReference type="Proteomes" id="UP000479710"/>
    </source>
</evidence>
<sequence length="89" mass="9234">MPANRNEKSLARVHRCARDESDSTSAGEPCWGGVKGIGDKGGGNQRSGARAAPSCVGTRAGGGIDASCQRQGRARRRPPMSGRARCGPR</sequence>
<protein>
    <submittedName>
        <fullName evidence="2">Uncharacterized protein</fullName>
    </submittedName>
</protein>
<organism evidence="2 3">
    <name type="scientific">Oryza meyeriana var. granulata</name>
    <dbReference type="NCBI Taxonomy" id="110450"/>
    <lineage>
        <taxon>Eukaryota</taxon>
        <taxon>Viridiplantae</taxon>
        <taxon>Streptophyta</taxon>
        <taxon>Embryophyta</taxon>
        <taxon>Tracheophyta</taxon>
        <taxon>Spermatophyta</taxon>
        <taxon>Magnoliopsida</taxon>
        <taxon>Liliopsida</taxon>
        <taxon>Poales</taxon>
        <taxon>Poaceae</taxon>
        <taxon>BOP clade</taxon>
        <taxon>Oryzoideae</taxon>
        <taxon>Oryzeae</taxon>
        <taxon>Oryzinae</taxon>
        <taxon>Oryza</taxon>
        <taxon>Oryza meyeriana</taxon>
    </lineage>
</organism>
<feature type="compositionally biased region" description="Basic and acidic residues" evidence="1">
    <location>
        <begin position="1"/>
        <end position="21"/>
    </location>
</feature>
<dbReference type="Proteomes" id="UP000479710">
    <property type="component" value="Unassembled WGS sequence"/>
</dbReference>
<feature type="region of interest" description="Disordered" evidence="1">
    <location>
        <begin position="1"/>
        <end position="89"/>
    </location>
</feature>